<name>A0AAU7DEG1_9BACT</name>
<feature type="transmembrane region" description="Helical" evidence="6">
    <location>
        <begin position="474"/>
        <end position="495"/>
    </location>
</feature>
<evidence type="ECO:0000256" key="4">
    <source>
        <dbReference type="ARBA" id="ARBA00022989"/>
    </source>
</evidence>
<evidence type="ECO:0000256" key="2">
    <source>
        <dbReference type="ARBA" id="ARBA00022475"/>
    </source>
</evidence>
<comment type="subcellular location">
    <subcellularLocation>
        <location evidence="1">Cell membrane</location>
        <topology evidence="1">Multi-pass membrane protein</topology>
    </subcellularLocation>
</comment>
<evidence type="ECO:0000256" key="3">
    <source>
        <dbReference type="ARBA" id="ARBA00022692"/>
    </source>
</evidence>
<feature type="transmembrane region" description="Helical" evidence="6">
    <location>
        <begin position="191"/>
        <end position="209"/>
    </location>
</feature>
<feature type="transmembrane region" description="Helical" evidence="6">
    <location>
        <begin position="7"/>
        <end position="26"/>
    </location>
</feature>
<evidence type="ECO:0000256" key="5">
    <source>
        <dbReference type="ARBA" id="ARBA00023136"/>
    </source>
</evidence>
<sequence length="509" mass="54196">MRSVTWNYLGYFCEFVAGVFLLAFVVRKLPVDDYGIYLLAQSLAAFLYLLDFGLSNVLVPLYVSTFARGGIAEVSKLASCLVMTLLGMGIAGATGLSLAAMLMPELIRLPTARMALAVQVLIVVSAAVCLMLPQMALEHLCQAFHRFDRVNQVQIAAVAMRVVLTLVVLDAGKGILALAGVQVAVSLSRLAGLWLVASTGISGLSLRLFSFDTDRLREAIGLSRWAFVDDVSRRIGMNTETVVLAALGSLNQVAMFGIGGKLPAHLYQFAVRGLSVLVPTLTQHHAEGDTAQLRSTFCNAYRVCLTGVVPLATFGSIGARPLIAIWAGPAYLGAAPVLSWLMISALSMVILTPSDMVLYSHNRIGQAAWFSCIETLGKILVVLALAARYGAVGAAAGVAVWNWCVNLFCYLPAACKVAEMRPWELWRAALMGSSGASGQQAQSERTSNLLQGGAYVACAVVLAVGVRHLAALEMFAACVGVSLLYFAVWVGCTALPMWRRASAEAPAVL</sequence>
<organism evidence="7">
    <name type="scientific">Telmatobacter sp. DSM 110680</name>
    <dbReference type="NCBI Taxonomy" id="3036704"/>
    <lineage>
        <taxon>Bacteria</taxon>
        <taxon>Pseudomonadati</taxon>
        <taxon>Acidobacteriota</taxon>
        <taxon>Terriglobia</taxon>
        <taxon>Terriglobales</taxon>
        <taxon>Acidobacteriaceae</taxon>
        <taxon>Telmatobacter</taxon>
    </lineage>
</organism>
<feature type="transmembrane region" description="Helical" evidence="6">
    <location>
        <begin position="46"/>
        <end position="65"/>
    </location>
</feature>
<dbReference type="RefSeq" id="WP_348260951.1">
    <property type="nucleotide sequence ID" value="NZ_CP121196.1"/>
</dbReference>
<keyword evidence="4 6" id="KW-1133">Transmembrane helix</keyword>
<dbReference type="InterPro" id="IPR050833">
    <property type="entry name" value="Poly_Biosynth_Transport"/>
</dbReference>
<dbReference type="PANTHER" id="PTHR30250">
    <property type="entry name" value="PST FAMILY PREDICTED COLANIC ACID TRANSPORTER"/>
    <property type="match status" value="1"/>
</dbReference>
<protein>
    <submittedName>
        <fullName evidence="7">Oligosaccharide flippase family protein</fullName>
    </submittedName>
</protein>
<feature type="transmembrane region" description="Helical" evidence="6">
    <location>
        <begin position="158"/>
        <end position="185"/>
    </location>
</feature>
<feature type="transmembrane region" description="Helical" evidence="6">
    <location>
        <begin position="114"/>
        <end position="137"/>
    </location>
</feature>
<dbReference type="EMBL" id="CP121196">
    <property type="protein sequence ID" value="XBH15717.1"/>
    <property type="molecule type" value="Genomic_DNA"/>
</dbReference>
<evidence type="ECO:0000256" key="1">
    <source>
        <dbReference type="ARBA" id="ARBA00004651"/>
    </source>
</evidence>
<accession>A0AAU7DEG1</accession>
<dbReference type="Pfam" id="PF13440">
    <property type="entry name" value="Polysacc_synt_3"/>
    <property type="match status" value="1"/>
</dbReference>
<keyword evidence="2" id="KW-1003">Cell membrane</keyword>
<dbReference type="AlphaFoldDB" id="A0AAU7DEG1"/>
<gene>
    <name evidence="7" type="ORF">P8935_14175</name>
</gene>
<dbReference type="GO" id="GO:0005886">
    <property type="term" value="C:plasma membrane"/>
    <property type="evidence" value="ECO:0007669"/>
    <property type="project" value="UniProtKB-SubCell"/>
</dbReference>
<proteinExistence type="predicted"/>
<feature type="transmembrane region" description="Helical" evidence="6">
    <location>
        <begin position="333"/>
        <end position="352"/>
    </location>
</feature>
<feature type="transmembrane region" description="Helical" evidence="6">
    <location>
        <begin position="77"/>
        <end position="102"/>
    </location>
</feature>
<keyword evidence="5 6" id="KW-0472">Membrane</keyword>
<reference evidence="7" key="1">
    <citation type="submission" date="2023-03" db="EMBL/GenBank/DDBJ databases">
        <title>Edaphobacter sp.</title>
        <authorList>
            <person name="Huber K.J."/>
            <person name="Papendorf J."/>
            <person name="Pilke C."/>
            <person name="Bunk B."/>
            <person name="Sproeer C."/>
            <person name="Pester M."/>
        </authorList>
    </citation>
    <scope>NUCLEOTIDE SEQUENCE</scope>
    <source>
        <strain evidence="7">DSM 110680</strain>
    </source>
</reference>
<evidence type="ECO:0000313" key="7">
    <source>
        <dbReference type="EMBL" id="XBH15717.1"/>
    </source>
</evidence>
<feature type="transmembrane region" description="Helical" evidence="6">
    <location>
        <begin position="303"/>
        <end position="327"/>
    </location>
</feature>
<evidence type="ECO:0000256" key="6">
    <source>
        <dbReference type="SAM" id="Phobius"/>
    </source>
</evidence>
<dbReference type="PANTHER" id="PTHR30250:SF26">
    <property type="entry name" value="PSMA PROTEIN"/>
    <property type="match status" value="1"/>
</dbReference>
<keyword evidence="3 6" id="KW-0812">Transmembrane</keyword>